<dbReference type="InterPro" id="IPR020631">
    <property type="entry name" value="THF_DH/CycHdrlase_NAD-bd_dom"/>
</dbReference>
<evidence type="ECO:0000256" key="6">
    <source>
        <dbReference type="ARBA" id="ARBA00022801"/>
    </source>
</evidence>
<evidence type="ECO:0000259" key="14">
    <source>
        <dbReference type="Pfam" id="PF02882"/>
    </source>
</evidence>
<reference evidence="15 16" key="1">
    <citation type="submission" date="2017-12" db="EMBL/GenBank/DDBJ databases">
        <title>Phylogenetic diversity of female urinary microbiome.</title>
        <authorList>
            <person name="Thomas-White K."/>
            <person name="Wolfe A.J."/>
        </authorList>
    </citation>
    <scope>NUCLEOTIDE SEQUENCE [LARGE SCALE GENOMIC DNA]</scope>
    <source>
        <strain evidence="15 16">UMB0844</strain>
    </source>
</reference>
<keyword evidence="4 12" id="KW-0028">Amino-acid biosynthesis</keyword>
<dbReference type="GO" id="GO:0006164">
    <property type="term" value="P:purine nucleotide biosynthetic process"/>
    <property type="evidence" value="ECO:0007669"/>
    <property type="project" value="UniProtKB-KW"/>
</dbReference>
<dbReference type="GO" id="GO:0004488">
    <property type="term" value="F:methylenetetrahydrofolate dehydrogenase (NADP+) activity"/>
    <property type="evidence" value="ECO:0007669"/>
    <property type="project" value="UniProtKB-UniRule"/>
</dbReference>
<accession>A0A2I1K5Q6</accession>
<keyword evidence="10 12" id="KW-0486">Methionine biosynthesis</keyword>
<feature type="domain" description="Tetrahydrofolate dehydrogenase/cyclohydrolase catalytic" evidence="13">
    <location>
        <begin position="6"/>
        <end position="118"/>
    </location>
</feature>
<evidence type="ECO:0000256" key="2">
    <source>
        <dbReference type="ARBA" id="ARBA00011738"/>
    </source>
</evidence>
<dbReference type="SUPFAM" id="SSF53223">
    <property type="entry name" value="Aminoacid dehydrogenase-like, N-terminal domain"/>
    <property type="match status" value="1"/>
</dbReference>
<evidence type="ECO:0000313" key="16">
    <source>
        <dbReference type="Proteomes" id="UP000234775"/>
    </source>
</evidence>
<comment type="similarity">
    <text evidence="12">Belongs to the tetrahydrofolate dehydrogenase/cyclohydrolase family.</text>
</comment>
<dbReference type="CDD" id="cd01080">
    <property type="entry name" value="NAD_bind_m-THF_DH_Cyclohyd"/>
    <property type="match status" value="1"/>
</dbReference>
<evidence type="ECO:0000256" key="12">
    <source>
        <dbReference type="HAMAP-Rule" id="MF_01576"/>
    </source>
</evidence>
<comment type="catalytic activity">
    <reaction evidence="12">
        <text>(6R)-5,10-methylene-5,6,7,8-tetrahydrofolate + NADP(+) = (6R)-5,10-methenyltetrahydrofolate + NADPH</text>
        <dbReference type="Rhea" id="RHEA:22812"/>
        <dbReference type="ChEBI" id="CHEBI:15636"/>
        <dbReference type="ChEBI" id="CHEBI:57455"/>
        <dbReference type="ChEBI" id="CHEBI:57783"/>
        <dbReference type="ChEBI" id="CHEBI:58349"/>
        <dbReference type="EC" id="1.5.1.5"/>
    </reaction>
</comment>
<evidence type="ECO:0000256" key="3">
    <source>
        <dbReference type="ARBA" id="ARBA00022563"/>
    </source>
</evidence>
<dbReference type="PANTHER" id="PTHR48099">
    <property type="entry name" value="C-1-TETRAHYDROFOLATE SYNTHASE, CYTOPLASMIC-RELATED"/>
    <property type="match status" value="1"/>
</dbReference>
<gene>
    <name evidence="12" type="primary">folD</name>
    <name evidence="15" type="ORF">CYJ27_06900</name>
</gene>
<protein>
    <recommendedName>
        <fullName evidence="12">Bifunctional protein FolD</fullName>
    </recommendedName>
    <domain>
        <recommendedName>
            <fullName evidence="12">Methylenetetrahydrofolate dehydrogenase</fullName>
            <ecNumber evidence="12">1.5.1.5</ecNumber>
        </recommendedName>
    </domain>
    <domain>
        <recommendedName>
            <fullName evidence="12">Methenyltetrahydrofolate cyclohydrolase</fullName>
            <ecNumber evidence="12">3.5.4.9</ecNumber>
        </recommendedName>
    </domain>
</protein>
<name>A0A2I1K5Q6_9LACT</name>
<comment type="subunit">
    <text evidence="2 12">Homodimer.</text>
</comment>
<dbReference type="AlphaFoldDB" id="A0A2I1K5Q6"/>
<sequence length="283" mass="30915">MKVLRSKEYVVHLKEDLKARVLQLKQRGVYPNVVVLLVGEDAASKAYAKMKGKIADQLGISYQLEEMPATVTTEEMIAKIHALNADENVHGVMVEMPLPKSLNEEEIIQSLDPQKDMDGIHPMNMGYLLKGQGHTLPNTPLAAMALLELGKVDLEGKIALVVGRSNIVGKPLAQLLLGKNATVMMCHSRTPHLEEWTRQADVLCVACGQSRLIKADMVKEGAVVIDIGMNYDDETGKLTGDVDFEKVAEKASLITPVPGGVGPVTTVMIFKQLLDRLEAKEKA</sequence>
<dbReference type="PRINTS" id="PR00085">
    <property type="entry name" value="THFDHDRGNASE"/>
</dbReference>
<comment type="pathway">
    <text evidence="1 12">One-carbon metabolism; tetrahydrofolate interconversion.</text>
</comment>
<comment type="caution">
    <text evidence="12">Lacks conserved residue(s) required for the propagation of feature annotation.</text>
</comment>
<keyword evidence="3 12" id="KW-0554">One-carbon metabolism</keyword>
<proteinExistence type="inferred from homology"/>
<dbReference type="UniPathway" id="UPA00193"/>
<dbReference type="InterPro" id="IPR020630">
    <property type="entry name" value="THF_DH/CycHdrlase_cat_dom"/>
</dbReference>
<evidence type="ECO:0000256" key="1">
    <source>
        <dbReference type="ARBA" id="ARBA00004777"/>
    </source>
</evidence>
<dbReference type="GO" id="GO:0009086">
    <property type="term" value="P:methionine biosynthetic process"/>
    <property type="evidence" value="ECO:0007669"/>
    <property type="project" value="UniProtKB-KW"/>
</dbReference>
<dbReference type="FunFam" id="3.40.50.10860:FF:000005">
    <property type="entry name" value="C-1-tetrahydrofolate synthase, cytoplasmic, putative"/>
    <property type="match status" value="1"/>
</dbReference>
<keyword evidence="11 12" id="KW-0511">Multifunctional enzyme</keyword>
<dbReference type="EC" id="1.5.1.5" evidence="12"/>
<evidence type="ECO:0000313" key="15">
    <source>
        <dbReference type="EMBL" id="PKY90980.1"/>
    </source>
</evidence>
<dbReference type="GO" id="GO:0004477">
    <property type="term" value="F:methenyltetrahydrofolate cyclohydrolase activity"/>
    <property type="evidence" value="ECO:0007669"/>
    <property type="project" value="UniProtKB-UniRule"/>
</dbReference>
<feature type="binding site" evidence="12">
    <location>
        <begin position="163"/>
        <end position="165"/>
    </location>
    <ligand>
        <name>NADP(+)</name>
        <dbReference type="ChEBI" id="CHEBI:58349"/>
    </ligand>
</feature>
<dbReference type="EMBL" id="PKGZ01000006">
    <property type="protein sequence ID" value="PKY90980.1"/>
    <property type="molecule type" value="Genomic_DNA"/>
</dbReference>
<dbReference type="Pfam" id="PF00763">
    <property type="entry name" value="THF_DHG_CYH"/>
    <property type="match status" value="1"/>
</dbReference>
<dbReference type="SUPFAM" id="SSF51735">
    <property type="entry name" value="NAD(P)-binding Rossmann-fold domains"/>
    <property type="match status" value="1"/>
</dbReference>
<dbReference type="PANTHER" id="PTHR48099:SF5">
    <property type="entry name" value="C-1-TETRAHYDROFOLATE SYNTHASE, CYTOPLASMIC"/>
    <property type="match status" value="1"/>
</dbReference>
<dbReference type="FunFam" id="3.40.50.720:FF:000094">
    <property type="entry name" value="Bifunctional protein FolD"/>
    <property type="match status" value="1"/>
</dbReference>
<keyword evidence="5 12" id="KW-0658">Purine biosynthesis</keyword>
<dbReference type="EC" id="3.5.4.9" evidence="12"/>
<dbReference type="HAMAP" id="MF_01576">
    <property type="entry name" value="THF_DHG_CYH"/>
    <property type="match status" value="1"/>
</dbReference>
<evidence type="ECO:0000256" key="11">
    <source>
        <dbReference type="ARBA" id="ARBA00023268"/>
    </source>
</evidence>
<evidence type="ECO:0000256" key="7">
    <source>
        <dbReference type="ARBA" id="ARBA00022857"/>
    </source>
</evidence>
<comment type="caution">
    <text evidence="15">The sequence shown here is derived from an EMBL/GenBank/DDBJ whole genome shotgun (WGS) entry which is preliminary data.</text>
</comment>
<evidence type="ECO:0000259" key="13">
    <source>
        <dbReference type="Pfam" id="PF00763"/>
    </source>
</evidence>
<dbReference type="Proteomes" id="UP000234775">
    <property type="component" value="Unassembled WGS sequence"/>
</dbReference>
<feature type="domain" description="Tetrahydrofolate dehydrogenase/cyclohydrolase NAD(P)-binding" evidence="14">
    <location>
        <begin position="137"/>
        <end position="278"/>
    </location>
</feature>
<evidence type="ECO:0000256" key="4">
    <source>
        <dbReference type="ARBA" id="ARBA00022605"/>
    </source>
</evidence>
<dbReference type="InterPro" id="IPR046346">
    <property type="entry name" value="Aminoacid_DH-like_N_sf"/>
</dbReference>
<dbReference type="InterPro" id="IPR000672">
    <property type="entry name" value="THF_DH/CycHdrlase"/>
</dbReference>
<keyword evidence="9 12" id="KW-0368">Histidine biosynthesis</keyword>
<keyword evidence="8 12" id="KW-0560">Oxidoreductase</keyword>
<organism evidence="15 16">
    <name type="scientific">Aerococcus christensenii</name>
    <dbReference type="NCBI Taxonomy" id="87541"/>
    <lineage>
        <taxon>Bacteria</taxon>
        <taxon>Bacillati</taxon>
        <taxon>Bacillota</taxon>
        <taxon>Bacilli</taxon>
        <taxon>Lactobacillales</taxon>
        <taxon>Aerococcaceae</taxon>
        <taxon>Aerococcus</taxon>
    </lineage>
</organism>
<dbReference type="GO" id="GO:0035999">
    <property type="term" value="P:tetrahydrofolate interconversion"/>
    <property type="evidence" value="ECO:0007669"/>
    <property type="project" value="UniProtKB-UniRule"/>
</dbReference>
<comment type="catalytic activity">
    <reaction evidence="12">
        <text>(6R)-5,10-methenyltetrahydrofolate + H2O = (6R)-10-formyltetrahydrofolate + H(+)</text>
        <dbReference type="Rhea" id="RHEA:23700"/>
        <dbReference type="ChEBI" id="CHEBI:15377"/>
        <dbReference type="ChEBI" id="CHEBI:15378"/>
        <dbReference type="ChEBI" id="CHEBI:57455"/>
        <dbReference type="ChEBI" id="CHEBI:195366"/>
        <dbReference type="EC" id="3.5.4.9"/>
    </reaction>
</comment>
<evidence type="ECO:0000256" key="8">
    <source>
        <dbReference type="ARBA" id="ARBA00023002"/>
    </source>
</evidence>
<keyword evidence="16" id="KW-1185">Reference proteome</keyword>
<dbReference type="GO" id="GO:0000105">
    <property type="term" value="P:L-histidine biosynthetic process"/>
    <property type="evidence" value="ECO:0007669"/>
    <property type="project" value="UniProtKB-KW"/>
</dbReference>
<evidence type="ECO:0000256" key="5">
    <source>
        <dbReference type="ARBA" id="ARBA00022755"/>
    </source>
</evidence>
<dbReference type="Pfam" id="PF02882">
    <property type="entry name" value="THF_DHG_CYH_C"/>
    <property type="match status" value="1"/>
</dbReference>
<evidence type="ECO:0000256" key="9">
    <source>
        <dbReference type="ARBA" id="ARBA00023102"/>
    </source>
</evidence>
<dbReference type="Gene3D" id="3.40.50.10860">
    <property type="entry name" value="Leucine Dehydrogenase, chain A, domain 1"/>
    <property type="match status" value="1"/>
</dbReference>
<dbReference type="GO" id="GO:0005829">
    <property type="term" value="C:cytosol"/>
    <property type="evidence" value="ECO:0007669"/>
    <property type="project" value="TreeGrafter"/>
</dbReference>
<dbReference type="RefSeq" id="WP_101660642.1">
    <property type="nucleotide sequence ID" value="NZ_PKGZ01000006.1"/>
</dbReference>
<evidence type="ECO:0000256" key="10">
    <source>
        <dbReference type="ARBA" id="ARBA00023167"/>
    </source>
</evidence>
<dbReference type="InterPro" id="IPR036291">
    <property type="entry name" value="NAD(P)-bd_dom_sf"/>
</dbReference>
<keyword evidence="7 12" id="KW-0521">NADP</keyword>
<keyword evidence="6 12" id="KW-0378">Hydrolase</keyword>
<dbReference type="Gene3D" id="3.40.50.720">
    <property type="entry name" value="NAD(P)-binding Rossmann-like Domain"/>
    <property type="match status" value="1"/>
</dbReference>
<comment type="function">
    <text evidence="12">Catalyzes the oxidation of 5,10-methylenetetrahydrofolate to 5,10-methenyltetrahydrofolate and then the hydrolysis of 5,10-methenyltetrahydrofolate to 10-formyltetrahydrofolate.</text>
</comment>